<reference evidence="2 3" key="1">
    <citation type="submission" date="2018-11" db="EMBL/GenBank/DDBJ databases">
        <authorList>
            <consortium name="Pathogen Informatics"/>
        </authorList>
    </citation>
    <scope>NUCLEOTIDE SEQUENCE [LARGE SCALE GENOMIC DNA]</scope>
</reference>
<keyword evidence="3" id="KW-1185">Reference proteome</keyword>
<evidence type="ECO:0000313" key="3">
    <source>
        <dbReference type="Proteomes" id="UP000050761"/>
    </source>
</evidence>
<accession>A0A3P8A4I4</accession>
<dbReference type="AlphaFoldDB" id="A0A183FZ20"/>
<evidence type="ECO:0000313" key="4">
    <source>
        <dbReference type="WBParaSite" id="HPBE_0001395301-mRNA-1"/>
    </source>
</evidence>
<feature type="compositionally biased region" description="Basic and acidic residues" evidence="1">
    <location>
        <begin position="16"/>
        <end position="28"/>
    </location>
</feature>
<evidence type="ECO:0000256" key="1">
    <source>
        <dbReference type="SAM" id="MobiDB-lite"/>
    </source>
</evidence>
<dbReference type="EMBL" id="UZAH01028143">
    <property type="protein sequence ID" value="VDO97999.1"/>
    <property type="molecule type" value="Genomic_DNA"/>
</dbReference>
<sequence length="88" mass="10313">MAALMADSRGVLLPAECERPAGERHQPPEQRTTTTTSITTFPLAGYDPWMEPNLPEKMYLLLQFLHDELMEQRENNRRDCEIEIRWQP</sequence>
<dbReference type="WBParaSite" id="HPBE_0001395301-mRNA-1">
    <property type="protein sequence ID" value="HPBE_0001395301-mRNA-1"/>
    <property type="gene ID" value="HPBE_0001395301"/>
</dbReference>
<proteinExistence type="predicted"/>
<gene>
    <name evidence="2" type="ORF">HPBE_LOCUS13954</name>
</gene>
<name>A0A183FZ20_HELPZ</name>
<feature type="region of interest" description="Disordered" evidence="1">
    <location>
        <begin position="1"/>
        <end position="39"/>
    </location>
</feature>
<organism evidence="3 4">
    <name type="scientific">Heligmosomoides polygyrus</name>
    <name type="common">Parasitic roundworm</name>
    <dbReference type="NCBI Taxonomy" id="6339"/>
    <lineage>
        <taxon>Eukaryota</taxon>
        <taxon>Metazoa</taxon>
        <taxon>Ecdysozoa</taxon>
        <taxon>Nematoda</taxon>
        <taxon>Chromadorea</taxon>
        <taxon>Rhabditida</taxon>
        <taxon>Rhabditina</taxon>
        <taxon>Rhabditomorpha</taxon>
        <taxon>Strongyloidea</taxon>
        <taxon>Heligmosomidae</taxon>
        <taxon>Heligmosomoides</taxon>
    </lineage>
</organism>
<accession>A0A183FZ20</accession>
<protein>
    <submittedName>
        <fullName evidence="2 4">Uncharacterized protein</fullName>
    </submittedName>
</protein>
<reference evidence="4" key="2">
    <citation type="submission" date="2019-09" db="UniProtKB">
        <authorList>
            <consortium name="WormBaseParasite"/>
        </authorList>
    </citation>
    <scope>IDENTIFICATION</scope>
</reference>
<dbReference type="Proteomes" id="UP000050761">
    <property type="component" value="Unassembled WGS sequence"/>
</dbReference>
<evidence type="ECO:0000313" key="2">
    <source>
        <dbReference type="EMBL" id="VDO97999.1"/>
    </source>
</evidence>